<comment type="subunit">
    <text evidence="3">P1 and P2 exist as dimers at the large ribosomal subunit.</text>
</comment>
<gene>
    <name evidence="7" type="ORF">RJ640_028312</name>
</gene>
<dbReference type="PANTHER" id="PTHR45696">
    <property type="entry name" value="60S ACIDIC RIBOSOMAL PROTEIN P1"/>
    <property type="match status" value="1"/>
</dbReference>
<dbReference type="GO" id="GO:0006414">
    <property type="term" value="P:translational elongation"/>
    <property type="evidence" value="ECO:0007669"/>
    <property type="project" value="InterPro"/>
</dbReference>
<name>A0AA88S191_9ASTE</name>
<comment type="similarity">
    <text evidence="2">Belongs to the eukaryotic ribosomal protein P1/P2 family.</text>
</comment>
<evidence type="ECO:0000256" key="3">
    <source>
        <dbReference type="ARBA" id="ARBA00011266"/>
    </source>
</evidence>
<dbReference type="FunFam" id="1.10.10.1410:FF:000001">
    <property type="entry name" value="60S acidic ribosomal protein P1"/>
    <property type="match status" value="1"/>
</dbReference>
<feature type="compositionally biased region" description="Polar residues" evidence="6">
    <location>
        <begin position="178"/>
        <end position="187"/>
    </location>
</feature>
<evidence type="ECO:0000313" key="7">
    <source>
        <dbReference type="EMBL" id="KAK2995904.1"/>
    </source>
</evidence>
<dbReference type="GO" id="GO:0030295">
    <property type="term" value="F:protein kinase activator activity"/>
    <property type="evidence" value="ECO:0007669"/>
    <property type="project" value="TreeGrafter"/>
</dbReference>
<dbReference type="CDD" id="cd05831">
    <property type="entry name" value="Ribosomal_P1"/>
    <property type="match status" value="1"/>
</dbReference>
<dbReference type="EMBL" id="JAVXUO010000045">
    <property type="protein sequence ID" value="KAK2995904.1"/>
    <property type="molecule type" value="Genomic_DNA"/>
</dbReference>
<organism evidence="7 8">
    <name type="scientific">Escallonia rubra</name>
    <dbReference type="NCBI Taxonomy" id="112253"/>
    <lineage>
        <taxon>Eukaryota</taxon>
        <taxon>Viridiplantae</taxon>
        <taxon>Streptophyta</taxon>
        <taxon>Embryophyta</taxon>
        <taxon>Tracheophyta</taxon>
        <taxon>Spermatophyta</taxon>
        <taxon>Magnoliopsida</taxon>
        <taxon>eudicotyledons</taxon>
        <taxon>Gunneridae</taxon>
        <taxon>Pentapetalae</taxon>
        <taxon>asterids</taxon>
        <taxon>campanulids</taxon>
        <taxon>Escalloniales</taxon>
        <taxon>Escalloniaceae</taxon>
        <taxon>Escallonia</taxon>
    </lineage>
</organism>
<comment type="function">
    <text evidence="1">Plays an important role in the elongation step of protein synthesis.</text>
</comment>
<reference evidence="7" key="1">
    <citation type="submission" date="2022-12" db="EMBL/GenBank/DDBJ databases">
        <title>Draft genome assemblies for two species of Escallonia (Escalloniales).</title>
        <authorList>
            <person name="Chanderbali A."/>
            <person name="Dervinis C."/>
            <person name="Anghel I."/>
            <person name="Soltis D."/>
            <person name="Soltis P."/>
            <person name="Zapata F."/>
        </authorList>
    </citation>
    <scope>NUCLEOTIDE SEQUENCE</scope>
    <source>
        <strain evidence="7">UCBG92.1500</strain>
        <tissue evidence="7">Leaf</tissue>
    </source>
</reference>
<dbReference type="AlphaFoldDB" id="A0AA88S191"/>
<evidence type="ECO:0008006" key="9">
    <source>
        <dbReference type="Google" id="ProtNLM"/>
    </source>
</evidence>
<proteinExistence type="inferred from homology"/>
<dbReference type="GO" id="GO:0003735">
    <property type="term" value="F:structural constituent of ribosome"/>
    <property type="evidence" value="ECO:0007669"/>
    <property type="project" value="InterPro"/>
</dbReference>
<keyword evidence="5" id="KW-0687">Ribonucleoprotein</keyword>
<dbReference type="Proteomes" id="UP001187471">
    <property type="component" value="Unassembled WGS sequence"/>
</dbReference>
<evidence type="ECO:0000256" key="2">
    <source>
        <dbReference type="ARBA" id="ARBA00005436"/>
    </source>
</evidence>
<dbReference type="Gene3D" id="1.10.10.1410">
    <property type="match status" value="1"/>
</dbReference>
<evidence type="ECO:0000256" key="6">
    <source>
        <dbReference type="SAM" id="MobiDB-lite"/>
    </source>
</evidence>
<dbReference type="InterPro" id="IPR027534">
    <property type="entry name" value="Ribosomal_P1/P2"/>
</dbReference>
<feature type="region of interest" description="Disordered" evidence="6">
    <location>
        <begin position="77"/>
        <end position="108"/>
    </location>
</feature>
<evidence type="ECO:0000256" key="1">
    <source>
        <dbReference type="ARBA" id="ARBA00003362"/>
    </source>
</evidence>
<dbReference type="Pfam" id="PF00428">
    <property type="entry name" value="Ribosomal_60s"/>
    <property type="match status" value="1"/>
</dbReference>
<dbReference type="HAMAP" id="MF_01478">
    <property type="entry name" value="Ribosomal_L12_arch"/>
    <property type="match status" value="1"/>
</dbReference>
<keyword evidence="4" id="KW-0689">Ribosomal protein</keyword>
<dbReference type="InterPro" id="IPR038716">
    <property type="entry name" value="P1/P2_N_sf"/>
</dbReference>
<accession>A0AA88S191</accession>
<evidence type="ECO:0000256" key="5">
    <source>
        <dbReference type="ARBA" id="ARBA00023274"/>
    </source>
</evidence>
<evidence type="ECO:0000256" key="4">
    <source>
        <dbReference type="ARBA" id="ARBA00022980"/>
    </source>
</evidence>
<sequence>MSVGELGCTYASLILQDDGIPITAEKIAALLKAANVAAESYWPSLFAKLAEKRNIEDLITNVGAGGGGAAVAVAAPSAGGGGAPAPAAAAVEEKKEEPKEESDDDMGFSFSFDALSAETIGQKVGTYCFSRAPAVDTTEDKNAAVSDPKGAPSVEVVKKDKGAGSTPPPAGASAVKKPQQNGQGQQRRTPRFAVELDGVHCFETIVPY</sequence>
<dbReference type="GO" id="GO:0022625">
    <property type="term" value="C:cytosolic large ribosomal subunit"/>
    <property type="evidence" value="ECO:0007669"/>
    <property type="project" value="TreeGrafter"/>
</dbReference>
<feature type="region of interest" description="Disordered" evidence="6">
    <location>
        <begin position="138"/>
        <end position="191"/>
    </location>
</feature>
<protein>
    <recommendedName>
        <fullName evidence="9">60S acidic ribosomal protein P1</fullName>
    </recommendedName>
</protein>
<keyword evidence="8" id="KW-1185">Reference proteome</keyword>
<dbReference type="GO" id="GO:0002181">
    <property type="term" value="P:cytoplasmic translation"/>
    <property type="evidence" value="ECO:0007669"/>
    <property type="project" value="TreeGrafter"/>
</dbReference>
<comment type="caution">
    <text evidence="7">The sequence shown here is derived from an EMBL/GenBank/DDBJ whole genome shotgun (WGS) entry which is preliminary data.</text>
</comment>
<dbReference type="PANTHER" id="PTHR45696:SF10">
    <property type="entry name" value="LARGE RIBOSOMAL SUBUNIT PROTEIN P1"/>
    <property type="match status" value="1"/>
</dbReference>
<evidence type="ECO:0000313" key="8">
    <source>
        <dbReference type="Proteomes" id="UP001187471"/>
    </source>
</evidence>
<dbReference type="GO" id="GO:0043021">
    <property type="term" value="F:ribonucleoprotein complex binding"/>
    <property type="evidence" value="ECO:0007669"/>
    <property type="project" value="TreeGrafter"/>
</dbReference>